<proteinExistence type="predicted"/>
<dbReference type="GO" id="GO:0006508">
    <property type="term" value="P:proteolysis"/>
    <property type="evidence" value="ECO:0007669"/>
    <property type="project" value="InterPro"/>
</dbReference>
<dbReference type="KEGG" id="ter:Tery_4445"/>
<evidence type="ECO:0000256" key="2">
    <source>
        <dbReference type="SAM" id="Phobius"/>
    </source>
</evidence>
<reference evidence="4" key="1">
    <citation type="submission" date="2006-06" db="EMBL/GenBank/DDBJ databases">
        <title>Complete sequence of Trichodesmium erythraeum IMS101.</title>
        <authorList>
            <consortium name="US DOE Joint Genome Institute"/>
            <person name="Copeland A."/>
            <person name="Lucas S."/>
            <person name="Lapidus A."/>
            <person name="Barry K."/>
            <person name="Detter J.C."/>
            <person name="Glavina del Rio T."/>
            <person name="Hammon N."/>
            <person name="Israni S."/>
            <person name="Dalin E."/>
            <person name="Tice H."/>
            <person name="Pitluck S."/>
            <person name="Kiss H."/>
            <person name="Munk A.C."/>
            <person name="Brettin T."/>
            <person name="Bruce D."/>
            <person name="Han C."/>
            <person name="Tapia R."/>
            <person name="Gilna P."/>
            <person name="Schmutz J."/>
            <person name="Larimer F."/>
            <person name="Land M."/>
            <person name="Hauser L."/>
            <person name="Kyrpides N."/>
            <person name="Kim E."/>
            <person name="Richardson P."/>
        </authorList>
    </citation>
    <scope>NUCLEOTIDE SEQUENCE [LARGE SCALE GENOMIC DNA]</scope>
    <source>
        <strain evidence="4">IMS101</strain>
    </source>
</reference>
<dbReference type="GO" id="GO:0004180">
    <property type="term" value="F:carboxypeptidase activity"/>
    <property type="evidence" value="ECO:0007669"/>
    <property type="project" value="UniProtKB-KW"/>
</dbReference>
<name>Q10WE2_TRIEI</name>
<dbReference type="EMBL" id="CP000393">
    <property type="protein sequence ID" value="ABG53432.1"/>
    <property type="molecule type" value="Genomic_DNA"/>
</dbReference>
<dbReference type="PANTHER" id="PTHR34385:SF1">
    <property type="entry name" value="PEPTIDOGLYCAN L-ALANYL-D-GLUTAMATE ENDOPEPTIDASE CWLK"/>
    <property type="match status" value="1"/>
</dbReference>
<dbReference type="HOGENOM" id="CLU_054193_6_1_3"/>
<feature type="transmembrane region" description="Helical" evidence="2">
    <location>
        <begin position="48"/>
        <end position="67"/>
    </location>
</feature>
<keyword evidence="4" id="KW-0645">Protease</keyword>
<dbReference type="InterPro" id="IPR009045">
    <property type="entry name" value="Zn_M74/Hedgehog-like"/>
</dbReference>
<protein>
    <submittedName>
        <fullName evidence="4">VanY D-Ala-D-Ala carboxypeptidase. Metallo peptidase. MEROPS family M15B</fullName>
    </submittedName>
</protein>
<keyword evidence="4" id="KW-0121">Carboxypeptidase</keyword>
<dbReference type="AlphaFoldDB" id="Q10WE2"/>
<dbReference type="RefSeq" id="WP_011613755.1">
    <property type="nucleotide sequence ID" value="NC_008312.1"/>
</dbReference>
<organism evidence="4">
    <name type="scientific">Trichodesmium erythraeum (strain IMS101)</name>
    <dbReference type="NCBI Taxonomy" id="203124"/>
    <lineage>
        <taxon>Bacteria</taxon>
        <taxon>Bacillati</taxon>
        <taxon>Cyanobacteriota</taxon>
        <taxon>Cyanophyceae</taxon>
        <taxon>Oscillatoriophycideae</taxon>
        <taxon>Oscillatoriales</taxon>
        <taxon>Microcoleaceae</taxon>
        <taxon>Trichodesmium</taxon>
    </lineage>
</organism>
<dbReference type="InterPro" id="IPR003709">
    <property type="entry name" value="VanY-like_core_dom"/>
</dbReference>
<keyword evidence="2" id="KW-0472">Membrane</keyword>
<dbReference type="InterPro" id="IPR052179">
    <property type="entry name" value="DD-CPase-like"/>
</dbReference>
<evidence type="ECO:0000256" key="1">
    <source>
        <dbReference type="SAM" id="MobiDB-lite"/>
    </source>
</evidence>
<dbReference type="STRING" id="203124.Tery_4445"/>
<feature type="domain" description="D-alanyl-D-alanine carboxypeptidase-like core" evidence="3">
    <location>
        <begin position="139"/>
        <end position="269"/>
    </location>
</feature>
<keyword evidence="2" id="KW-1133">Transmembrane helix</keyword>
<keyword evidence="4" id="KW-0378">Hydrolase</keyword>
<evidence type="ECO:0000313" key="4">
    <source>
        <dbReference type="EMBL" id="ABG53432.1"/>
    </source>
</evidence>
<dbReference type="Pfam" id="PF02557">
    <property type="entry name" value="VanY"/>
    <property type="match status" value="1"/>
</dbReference>
<dbReference type="SUPFAM" id="SSF55166">
    <property type="entry name" value="Hedgehog/DD-peptidase"/>
    <property type="match status" value="1"/>
</dbReference>
<dbReference type="eggNOG" id="COG1876">
    <property type="taxonomic scope" value="Bacteria"/>
</dbReference>
<gene>
    <name evidence="4" type="ordered locus">Tery_4445</name>
</gene>
<keyword evidence="2" id="KW-0812">Transmembrane</keyword>
<sequence length="284" mass="32391">MKILNKLGLLKKTPDEAKLPVDDIPEAVRDEEESAKHQSFKPQKIWQIWQLLAMGAIALIISISWHFQFNKTLNTSPVVQMKQKISTKAVETSPTQLETPSPSPSFNSSIKQRENILGHLPYKEASWQELTPVFGNQNIRLRSIAAEKFDLMADVAWSANIELVPLSGFRTVGDQQYLFFEVKAERGQETSKRAEVSAPPGYSEHHTGYAIDIGDARMPETHLEVSFENTKAFQWLQENAENYGFELSFPKDNPQGISYEPWHWRFVGDSHSLKTFEEARSLKE</sequence>
<evidence type="ECO:0000259" key="3">
    <source>
        <dbReference type="Pfam" id="PF02557"/>
    </source>
</evidence>
<dbReference type="PANTHER" id="PTHR34385">
    <property type="entry name" value="D-ALANYL-D-ALANINE CARBOXYPEPTIDASE"/>
    <property type="match status" value="1"/>
</dbReference>
<feature type="region of interest" description="Disordered" evidence="1">
    <location>
        <begin position="89"/>
        <end position="109"/>
    </location>
</feature>
<dbReference type="InterPro" id="IPR058193">
    <property type="entry name" value="VanY/YodJ_core_dom"/>
</dbReference>
<accession>Q10WE2</accession>
<dbReference type="CDD" id="cd14852">
    <property type="entry name" value="LD-carboxypeptidase"/>
    <property type="match status" value="1"/>
</dbReference>
<dbReference type="Gene3D" id="3.30.1380.10">
    <property type="match status" value="1"/>
</dbReference>